<dbReference type="InterPro" id="IPR011105">
    <property type="entry name" value="Cell_wall_hydrolase_SleB"/>
</dbReference>
<organism evidence="3 4">
    <name type="scientific">Allosediminivita pacifica</name>
    <dbReference type="NCBI Taxonomy" id="1267769"/>
    <lineage>
        <taxon>Bacteria</taxon>
        <taxon>Pseudomonadati</taxon>
        <taxon>Pseudomonadota</taxon>
        <taxon>Alphaproteobacteria</taxon>
        <taxon>Rhodobacterales</taxon>
        <taxon>Paracoccaceae</taxon>
        <taxon>Allosediminivita</taxon>
    </lineage>
</organism>
<keyword evidence="1" id="KW-0732">Signal</keyword>
<evidence type="ECO:0000313" key="4">
    <source>
        <dbReference type="Proteomes" id="UP000244069"/>
    </source>
</evidence>
<feature type="domain" description="Cell wall hydrolase SleB" evidence="2">
    <location>
        <begin position="93"/>
        <end position="202"/>
    </location>
</feature>
<comment type="caution">
    <text evidence="3">The sequence shown here is derived from an EMBL/GenBank/DDBJ whole genome shotgun (WGS) entry which is preliminary data.</text>
</comment>
<dbReference type="Pfam" id="PF07486">
    <property type="entry name" value="Hydrolase_2"/>
    <property type="match status" value="1"/>
</dbReference>
<dbReference type="Proteomes" id="UP000244069">
    <property type="component" value="Unassembled WGS sequence"/>
</dbReference>
<dbReference type="OrthoDB" id="9785345at2"/>
<accession>A0A2T6A1G6</accession>
<feature type="signal peptide" evidence="1">
    <location>
        <begin position="1"/>
        <end position="22"/>
    </location>
</feature>
<dbReference type="EMBL" id="QBKN01000048">
    <property type="protein sequence ID" value="PTX37647.1"/>
    <property type="molecule type" value="Genomic_DNA"/>
</dbReference>
<name>A0A2T6A1G6_9RHOB</name>
<sequence length="211" mass="23104">MIRCLSRCVLLALLVLPAVSRADVTTADRRLFTVEQDGLGQTRGDDIPGLTQVSLRAPQVPSVDASWLSQQPAAEGGPQWECLAEALYFEARGETVEGMVAVAEVILNRVDSGRYPDTVCGVVNQGTGQLHACQFSYTCDGRPETIAEPRAFRRVGKVARAMLDGAPRELTDGATHYHTAAVSPSWADVFKRTGRIGVHLFYREEWRTSSR</sequence>
<gene>
    <name evidence="3" type="ORF">C8N44_1486</name>
</gene>
<evidence type="ECO:0000259" key="2">
    <source>
        <dbReference type="Pfam" id="PF07486"/>
    </source>
</evidence>
<dbReference type="GO" id="GO:0016787">
    <property type="term" value="F:hydrolase activity"/>
    <property type="evidence" value="ECO:0007669"/>
    <property type="project" value="UniProtKB-KW"/>
</dbReference>
<dbReference type="AlphaFoldDB" id="A0A2T6A1G6"/>
<keyword evidence="4" id="KW-1185">Reference proteome</keyword>
<dbReference type="Gene3D" id="1.10.10.2520">
    <property type="entry name" value="Cell wall hydrolase SleB, domain 1"/>
    <property type="match status" value="1"/>
</dbReference>
<evidence type="ECO:0000256" key="1">
    <source>
        <dbReference type="SAM" id="SignalP"/>
    </source>
</evidence>
<dbReference type="RefSeq" id="WP_107978840.1">
    <property type="nucleotide sequence ID" value="NZ_BMEZ01000048.1"/>
</dbReference>
<keyword evidence="3" id="KW-0378">Hydrolase</keyword>
<proteinExistence type="predicted"/>
<feature type="chain" id="PRO_5015469953" evidence="1">
    <location>
        <begin position="23"/>
        <end position="211"/>
    </location>
</feature>
<protein>
    <submittedName>
        <fullName evidence="3">Cell wall hydrolase</fullName>
    </submittedName>
</protein>
<evidence type="ECO:0000313" key="3">
    <source>
        <dbReference type="EMBL" id="PTX37647.1"/>
    </source>
</evidence>
<dbReference type="InterPro" id="IPR042047">
    <property type="entry name" value="SleB_dom1"/>
</dbReference>
<reference evidence="3 4" key="1">
    <citation type="submission" date="2018-04" db="EMBL/GenBank/DDBJ databases">
        <title>Genomic Encyclopedia of Archaeal and Bacterial Type Strains, Phase II (KMG-II): from individual species to whole genera.</title>
        <authorList>
            <person name="Goeker M."/>
        </authorList>
    </citation>
    <scope>NUCLEOTIDE SEQUENCE [LARGE SCALE GENOMIC DNA]</scope>
    <source>
        <strain evidence="3 4">DSM 29329</strain>
    </source>
</reference>